<organism evidence="9 10">
    <name type="scientific">Aeoliella mucimassa</name>
    <dbReference type="NCBI Taxonomy" id="2527972"/>
    <lineage>
        <taxon>Bacteria</taxon>
        <taxon>Pseudomonadati</taxon>
        <taxon>Planctomycetota</taxon>
        <taxon>Planctomycetia</taxon>
        <taxon>Pirellulales</taxon>
        <taxon>Lacipirellulaceae</taxon>
        <taxon>Aeoliella</taxon>
    </lineage>
</organism>
<evidence type="ECO:0000256" key="6">
    <source>
        <dbReference type="ARBA" id="ARBA00034754"/>
    </source>
</evidence>
<evidence type="ECO:0000313" key="9">
    <source>
        <dbReference type="EMBL" id="QDU56258.1"/>
    </source>
</evidence>
<dbReference type="InterPro" id="IPR005790">
    <property type="entry name" value="DNA_polIII_delta"/>
</dbReference>
<evidence type="ECO:0000256" key="2">
    <source>
        <dbReference type="ARBA" id="ARBA00022679"/>
    </source>
</evidence>
<dbReference type="GO" id="GO:0003677">
    <property type="term" value="F:DNA binding"/>
    <property type="evidence" value="ECO:0007669"/>
    <property type="project" value="InterPro"/>
</dbReference>
<dbReference type="InterPro" id="IPR008921">
    <property type="entry name" value="DNA_pol3_clamp-load_cplx_C"/>
</dbReference>
<comment type="catalytic activity">
    <reaction evidence="7">
        <text>DNA(n) + a 2'-deoxyribonucleoside 5'-triphosphate = DNA(n+1) + diphosphate</text>
        <dbReference type="Rhea" id="RHEA:22508"/>
        <dbReference type="Rhea" id="RHEA-COMP:17339"/>
        <dbReference type="Rhea" id="RHEA-COMP:17340"/>
        <dbReference type="ChEBI" id="CHEBI:33019"/>
        <dbReference type="ChEBI" id="CHEBI:61560"/>
        <dbReference type="ChEBI" id="CHEBI:173112"/>
        <dbReference type="EC" id="2.7.7.7"/>
    </reaction>
</comment>
<keyword evidence="10" id="KW-1185">Reference proteome</keyword>
<sequence length="381" mass="42078">MGIYSSPAAPYQTPPLEGQSPTPYFELPTFMLSLEFLTAKTLPERGPLCAVYGDDDYLRREVLLALKGGEAADVYTGKDVEWRDVHDALTTASLFGDDANMVIVEEADPFVSTYREKLEAWVASPQGTRTLVLEVKTWPKTTRLAKATDKVGLAVDCGVPADNKGGRQSKFITAAKKWLTHRAKHVHQATLEREACECLFNLLPLSLGLMDQEVAKLSLMADSGAITAPLVEANVGDWRTRQTWDMIDAMVEGRAAEALKQLDRLLAAGEEPIPILAQVAYTLRKFATASRLVEQGEAAGKRPYFPQIMMNAGFWKNKTDEATNQLKAIARPRAMQLSTWLLEMDLAMKGHNSTPSGARLELERLIVRLSGEASPRRMARS</sequence>
<dbReference type="EC" id="2.7.7.7" evidence="1"/>
<dbReference type="PANTHER" id="PTHR34388">
    <property type="entry name" value="DNA POLYMERASE III SUBUNIT DELTA"/>
    <property type="match status" value="1"/>
</dbReference>
<proteinExistence type="inferred from homology"/>
<keyword evidence="5" id="KW-0239">DNA-directed DNA polymerase</keyword>
<feature type="domain" description="DNA polymerase III delta subunit-like C-terminal" evidence="8">
    <location>
        <begin position="243"/>
        <end position="353"/>
    </location>
</feature>
<evidence type="ECO:0000259" key="8">
    <source>
        <dbReference type="Pfam" id="PF21694"/>
    </source>
</evidence>
<dbReference type="Pfam" id="PF21694">
    <property type="entry name" value="DNA_pol3_delta_C"/>
    <property type="match status" value="1"/>
</dbReference>
<dbReference type="GO" id="GO:0009360">
    <property type="term" value="C:DNA polymerase III complex"/>
    <property type="evidence" value="ECO:0007669"/>
    <property type="project" value="TreeGrafter"/>
</dbReference>
<dbReference type="PANTHER" id="PTHR34388:SF1">
    <property type="entry name" value="DNA POLYMERASE III SUBUNIT DELTA"/>
    <property type="match status" value="1"/>
</dbReference>
<dbReference type="Proteomes" id="UP000315750">
    <property type="component" value="Chromosome"/>
</dbReference>
<dbReference type="Gene3D" id="1.20.272.10">
    <property type="match status" value="1"/>
</dbReference>
<keyword evidence="4" id="KW-0235">DNA replication</keyword>
<evidence type="ECO:0000256" key="3">
    <source>
        <dbReference type="ARBA" id="ARBA00022695"/>
    </source>
</evidence>
<evidence type="ECO:0000313" key="10">
    <source>
        <dbReference type="Proteomes" id="UP000315750"/>
    </source>
</evidence>
<dbReference type="GO" id="GO:0003887">
    <property type="term" value="F:DNA-directed DNA polymerase activity"/>
    <property type="evidence" value="ECO:0007669"/>
    <property type="project" value="UniProtKB-KW"/>
</dbReference>
<dbReference type="SUPFAM" id="SSF48019">
    <property type="entry name" value="post-AAA+ oligomerization domain-like"/>
    <property type="match status" value="1"/>
</dbReference>
<dbReference type="SUPFAM" id="SSF52540">
    <property type="entry name" value="P-loop containing nucleoside triphosphate hydrolases"/>
    <property type="match status" value="1"/>
</dbReference>
<protein>
    <recommendedName>
        <fullName evidence="1">DNA-directed DNA polymerase</fullName>
        <ecNumber evidence="1">2.7.7.7</ecNumber>
    </recommendedName>
</protein>
<dbReference type="KEGG" id="amuc:Pan181_24660"/>
<evidence type="ECO:0000256" key="5">
    <source>
        <dbReference type="ARBA" id="ARBA00022932"/>
    </source>
</evidence>
<dbReference type="NCBIfam" id="TIGR01128">
    <property type="entry name" value="holA"/>
    <property type="match status" value="1"/>
</dbReference>
<reference evidence="9 10" key="1">
    <citation type="submission" date="2019-02" db="EMBL/GenBank/DDBJ databases">
        <title>Deep-cultivation of Planctomycetes and their phenomic and genomic characterization uncovers novel biology.</title>
        <authorList>
            <person name="Wiegand S."/>
            <person name="Jogler M."/>
            <person name="Boedeker C."/>
            <person name="Pinto D."/>
            <person name="Vollmers J."/>
            <person name="Rivas-Marin E."/>
            <person name="Kohn T."/>
            <person name="Peeters S.H."/>
            <person name="Heuer A."/>
            <person name="Rast P."/>
            <person name="Oberbeckmann S."/>
            <person name="Bunk B."/>
            <person name="Jeske O."/>
            <person name="Meyerdierks A."/>
            <person name="Storesund J.E."/>
            <person name="Kallscheuer N."/>
            <person name="Luecker S."/>
            <person name="Lage O.M."/>
            <person name="Pohl T."/>
            <person name="Merkel B.J."/>
            <person name="Hornburger P."/>
            <person name="Mueller R.-W."/>
            <person name="Bruemmer F."/>
            <person name="Labrenz M."/>
            <person name="Spormann A.M."/>
            <person name="Op den Camp H."/>
            <person name="Overmann J."/>
            <person name="Amann R."/>
            <person name="Jetten M.S.M."/>
            <person name="Mascher T."/>
            <person name="Medema M.H."/>
            <person name="Devos D.P."/>
            <person name="Kaster A.-K."/>
            <person name="Ovreas L."/>
            <person name="Rohde M."/>
            <person name="Galperin M.Y."/>
            <person name="Jogler C."/>
        </authorList>
    </citation>
    <scope>NUCLEOTIDE SEQUENCE [LARGE SCALE GENOMIC DNA]</scope>
    <source>
        <strain evidence="9 10">Pan181</strain>
    </source>
</reference>
<dbReference type="GO" id="GO:0006261">
    <property type="term" value="P:DNA-templated DNA replication"/>
    <property type="evidence" value="ECO:0007669"/>
    <property type="project" value="TreeGrafter"/>
</dbReference>
<name>A0A518ANF5_9BACT</name>
<gene>
    <name evidence="9" type="ORF">Pan181_24660</name>
</gene>
<accession>A0A518ANF5</accession>
<dbReference type="InterPro" id="IPR048466">
    <property type="entry name" value="DNA_pol3_delta-like_C"/>
</dbReference>
<evidence type="ECO:0000256" key="7">
    <source>
        <dbReference type="ARBA" id="ARBA00049244"/>
    </source>
</evidence>
<dbReference type="Gene3D" id="3.40.50.300">
    <property type="entry name" value="P-loop containing nucleotide triphosphate hydrolases"/>
    <property type="match status" value="1"/>
</dbReference>
<keyword evidence="3" id="KW-0548">Nucleotidyltransferase</keyword>
<comment type="similarity">
    <text evidence="6">Belongs to the DNA polymerase HolA subunit family.</text>
</comment>
<dbReference type="AlphaFoldDB" id="A0A518ANF5"/>
<evidence type="ECO:0000256" key="1">
    <source>
        <dbReference type="ARBA" id="ARBA00012417"/>
    </source>
</evidence>
<evidence type="ECO:0000256" key="4">
    <source>
        <dbReference type="ARBA" id="ARBA00022705"/>
    </source>
</evidence>
<dbReference type="InterPro" id="IPR027417">
    <property type="entry name" value="P-loop_NTPase"/>
</dbReference>
<keyword evidence="2" id="KW-0808">Transferase</keyword>
<dbReference type="Gene3D" id="1.10.8.60">
    <property type="match status" value="1"/>
</dbReference>
<dbReference type="EMBL" id="CP036278">
    <property type="protein sequence ID" value="QDU56258.1"/>
    <property type="molecule type" value="Genomic_DNA"/>
</dbReference>